<organism evidence="4 5">
    <name type="scientific">Nonlabens spongiae</name>
    <dbReference type="NCBI Taxonomy" id="331648"/>
    <lineage>
        <taxon>Bacteria</taxon>
        <taxon>Pseudomonadati</taxon>
        <taxon>Bacteroidota</taxon>
        <taxon>Flavobacteriia</taxon>
        <taxon>Flavobacteriales</taxon>
        <taxon>Flavobacteriaceae</taxon>
        <taxon>Nonlabens</taxon>
    </lineage>
</organism>
<dbReference type="InterPro" id="IPR026444">
    <property type="entry name" value="Secre_tail"/>
</dbReference>
<dbReference type="Pfam" id="PF18962">
    <property type="entry name" value="Por_Secre_tail"/>
    <property type="match status" value="1"/>
</dbReference>
<evidence type="ECO:0000256" key="2">
    <source>
        <dbReference type="SAM" id="SignalP"/>
    </source>
</evidence>
<dbReference type="Gene3D" id="2.60.40.10">
    <property type="entry name" value="Immunoglobulins"/>
    <property type="match status" value="1"/>
</dbReference>
<keyword evidence="1 2" id="KW-0732">Signal</keyword>
<dbReference type="InterPro" id="IPR035986">
    <property type="entry name" value="PKD_dom_sf"/>
</dbReference>
<feature type="domain" description="PKD" evidence="3">
    <location>
        <begin position="372"/>
        <end position="426"/>
    </location>
</feature>
<evidence type="ECO:0000259" key="3">
    <source>
        <dbReference type="PROSITE" id="PS50093"/>
    </source>
</evidence>
<evidence type="ECO:0000313" key="5">
    <source>
        <dbReference type="Proteomes" id="UP000193431"/>
    </source>
</evidence>
<accession>A0A1W6MKI5</accession>
<dbReference type="Proteomes" id="UP000193431">
    <property type="component" value="Chromosome"/>
</dbReference>
<dbReference type="EMBL" id="CP019344">
    <property type="protein sequence ID" value="ARN78026.1"/>
    <property type="molecule type" value="Genomic_DNA"/>
</dbReference>
<dbReference type="SUPFAM" id="SSF49299">
    <property type="entry name" value="PKD domain"/>
    <property type="match status" value="1"/>
</dbReference>
<gene>
    <name evidence="4" type="ORF">BST97_08440</name>
</gene>
<dbReference type="NCBIfam" id="TIGR04183">
    <property type="entry name" value="Por_Secre_tail"/>
    <property type="match status" value="1"/>
</dbReference>
<dbReference type="RefSeq" id="WP_085766821.1">
    <property type="nucleotide sequence ID" value="NZ_CP019344.1"/>
</dbReference>
<sequence length="508" mass="54762">MNSEFRIMGSNHLSIGKLFLTFLFVLLCSAFAKAQDITTAEYFIDNDPGVGQATILSLNNTGTNLTDQFTINTGNLTIGFHRLYTRVQNANNTWGHYDGFLFYVADTTPVSNPALPDLAAAEYFIDTDPGVGQATAIPLNSNGSAITDTFMVNVGAITPGFHRLYVRVQDANGVWSQYDQFLFYVTDPNDNPPGPLPTIVAAEYFLGTDPGLGNATAVTLTPTGTPDHFMFDIDFSGLPSCSTTPFHLRVQNSDGVWSLYDYDPALQLPDTEASVADNASLTTINEQCEVTSLTAPTATDSCTGMQVTGTSNVSFPITASTTVSWTYDDGNGNITTQDQQIIVQDTDVPDAVAQPITVDLNGAVSISILPTDIDDGSTDNCSTPVLTLSQNTFTAVGTYQITLTATDSAGNFDEDTVTVTVVDSTLGIHDQDISASFEVYPNPTSGDLHVESSQQLERIELYSITGKLLMSINESVDVIDLSKYQSGFYLIKFMDVYGNTAVKRVIKN</sequence>
<protein>
    <recommendedName>
        <fullName evidence="3">PKD domain-containing protein</fullName>
    </recommendedName>
</protein>
<feature type="chain" id="PRO_5012981174" description="PKD domain-containing protein" evidence="2">
    <location>
        <begin position="35"/>
        <end position="508"/>
    </location>
</feature>
<dbReference type="PROSITE" id="PS50093">
    <property type="entry name" value="PKD"/>
    <property type="match status" value="1"/>
</dbReference>
<dbReference type="InterPro" id="IPR013783">
    <property type="entry name" value="Ig-like_fold"/>
</dbReference>
<dbReference type="InterPro" id="IPR000601">
    <property type="entry name" value="PKD_dom"/>
</dbReference>
<dbReference type="OrthoDB" id="9805017at2"/>
<keyword evidence="5" id="KW-1185">Reference proteome</keyword>
<name>A0A1W6MKI5_9FLAO</name>
<dbReference type="STRING" id="331648.BST97_08440"/>
<evidence type="ECO:0000313" key="4">
    <source>
        <dbReference type="EMBL" id="ARN78026.1"/>
    </source>
</evidence>
<feature type="signal peptide" evidence="2">
    <location>
        <begin position="1"/>
        <end position="34"/>
    </location>
</feature>
<dbReference type="AlphaFoldDB" id="A0A1W6MKI5"/>
<evidence type="ECO:0000256" key="1">
    <source>
        <dbReference type="ARBA" id="ARBA00022729"/>
    </source>
</evidence>
<proteinExistence type="predicted"/>
<reference evidence="4 5" key="1">
    <citation type="submission" date="2016-11" db="EMBL/GenBank/DDBJ databases">
        <title>Trade-off between light-utilization and light-protection in marine flavobacteria.</title>
        <authorList>
            <person name="Kumagai Y."/>
        </authorList>
    </citation>
    <scope>NUCLEOTIDE SEQUENCE [LARGE SCALE GENOMIC DNA]</scope>
    <source>
        <strain evidence="4 5">JCM 13191</strain>
    </source>
</reference>